<dbReference type="EMBL" id="CAFBLN010000014">
    <property type="protein sequence ID" value="CAB4865851.1"/>
    <property type="molecule type" value="Genomic_DNA"/>
</dbReference>
<evidence type="ECO:0000313" key="1">
    <source>
        <dbReference type="EMBL" id="CAB4865851.1"/>
    </source>
</evidence>
<accession>A0A6J7D6N2</accession>
<protein>
    <submittedName>
        <fullName evidence="1">Unannotated protein</fullName>
    </submittedName>
</protein>
<dbReference type="AlphaFoldDB" id="A0A6J7D6N2"/>
<reference evidence="1" key="1">
    <citation type="submission" date="2020-05" db="EMBL/GenBank/DDBJ databases">
        <authorList>
            <person name="Chiriac C."/>
            <person name="Salcher M."/>
            <person name="Ghai R."/>
            <person name="Kavagutti S V."/>
        </authorList>
    </citation>
    <scope>NUCLEOTIDE SEQUENCE</scope>
</reference>
<organism evidence="1">
    <name type="scientific">freshwater metagenome</name>
    <dbReference type="NCBI Taxonomy" id="449393"/>
    <lineage>
        <taxon>unclassified sequences</taxon>
        <taxon>metagenomes</taxon>
        <taxon>ecological metagenomes</taxon>
    </lineage>
</organism>
<proteinExistence type="predicted"/>
<gene>
    <name evidence="1" type="ORF">UFOPK3381_00518</name>
</gene>
<name>A0A6J7D6N2_9ZZZZ</name>
<sequence length="232" mass="26414">MKPNDVLTQLRYEWSAIGFDAASRAVWRDIQQRNQLDFVEADSLGTLLKRLEPRGGLTVEERSMVIQVLLQEAAHPVVHRALLQTLLPGLVSTCRQLQFGRGIIHRPSDVVNEAITMLSEILDEWAGQSRPYAAPDILSALRGRLRRWLLREKDHSRRTIGETTLATVEAESSHLLIRLTKLLEQPEHQDLAEMVYARVFQGVPLAELAKERHVAPITLQRSLQQFTTKHLL</sequence>